<protein>
    <submittedName>
        <fullName evidence="3">Calcium-binding protein</fullName>
    </submittedName>
</protein>
<comment type="caution">
    <text evidence="3">The sequence shown here is derived from an EMBL/GenBank/DDBJ whole genome shotgun (WGS) entry which is preliminary data.</text>
</comment>
<proteinExistence type="predicted"/>
<evidence type="ECO:0000256" key="2">
    <source>
        <dbReference type="ARBA" id="ARBA00022525"/>
    </source>
</evidence>
<sequence length="874" mass="95651">MNAINIDAGKYRHDASNEIDGDLFGSGFEFHKFDASIGSDFDIVRDKVGVQLLRYPGGTQTENYFNLATPNATTSTGIVPGYQTTIEVEPLSSFLEYSNEVGARAVIVLPTWRYFSKRTGSAVESAEREIKSFIRDLFSGKFGAADVMAVEIGNEWFNSRYNWSPAQFADLQAKMVEWIAEVRSELPTNKKFEIWIQTSQQGSSDIDYNQISDNREILNAFSKKVLGEVDGLIDHFYQPQRYDDPMDPNYQLDDWTPTSRIERLEKDGWILDREDSPRLVATEWNLRADRPGVITGLERLSMFCRLFMEMIDSGVSVANFWTTIALGDSNASLSWQGETKLTPTAHVFFIMQNTLPGTHLMEMDGDGRLTVREQLIKNSNGENIGYFYLLEGDGKTVLLLASGSDKGEKFKIGGLRGWGDDATLFGQGVSWLKGHGKIIDADAHSAITTYSHNQLKSNVENGALTLNLKPYEFVAITVSRTEGLIMAADPDNPISDHLIGTAHDDVIKGYGGNDTINGWGGRNVIDGGTGSDRIISERGTSQVSGGAGSDTFVLRGGDVEILDFNFNDGDRIDLAQAFDNWSDLIKNVTYSQINQDDRLDAIIRKGGLTVKILDIESKLSPSWFSDDFDFVDAKTFKGTTADDKISPGALDRNGRIFSASTPRIEGLDGDDTIRANNQSNTLSGGSGDDLIRGLGGADTIIGGVGNDKLVGHNGNDVILSGSGADTVYGGFGNDSLYLSGDRGIAYAGSGDDRLSISGDGHKVFGGDGDDDFFSKSGDSDLNGGRGNDRFFFTGKNISHTVDTGSGSDFVYVIDFSSKNGQKLTFHNWDLRKDTIYIDNVELEFDKSSTYYEVTKTGNTLEVTTALGGELVFFL</sequence>
<keyword evidence="4" id="KW-1185">Reference proteome</keyword>
<dbReference type="RefSeq" id="WP_335425562.1">
    <property type="nucleotide sequence ID" value="NZ_JBALHR010000032.1"/>
</dbReference>
<accession>A0ABU8C0N9</accession>
<dbReference type="Pfam" id="PF00353">
    <property type="entry name" value="HemolysinCabind"/>
    <property type="match status" value="5"/>
</dbReference>
<dbReference type="InterPro" id="IPR011049">
    <property type="entry name" value="Serralysin-like_metalloprot_C"/>
</dbReference>
<dbReference type="InterPro" id="IPR050557">
    <property type="entry name" value="RTX_toxin/Mannuronan_C5-epim"/>
</dbReference>
<dbReference type="Gene3D" id="3.20.20.80">
    <property type="entry name" value="Glycosidases"/>
    <property type="match status" value="1"/>
</dbReference>
<dbReference type="PANTHER" id="PTHR38340">
    <property type="entry name" value="S-LAYER PROTEIN"/>
    <property type="match status" value="1"/>
</dbReference>
<keyword evidence="2" id="KW-0964">Secreted</keyword>
<dbReference type="SUPFAM" id="SSF51120">
    <property type="entry name" value="beta-Roll"/>
    <property type="match status" value="2"/>
</dbReference>
<evidence type="ECO:0000313" key="4">
    <source>
        <dbReference type="Proteomes" id="UP001431963"/>
    </source>
</evidence>
<gene>
    <name evidence="3" type="ORF">V6590_20435</name>
</gene>
<dbReference type="InterPro" id="IPR017853">
    <property type="entry name" value="GH"/>
</dbReference>
<organism evidence="3 4">
    <name type="scientific">Gemmobacter denitrificans</name>
    <dbReference type="NCBI Taxonomy" id="3123040"/>
    <lineage>
        <taxon>Bacteria</taxon>
        <taxon>Pseudomonadati</taxon>
        <taxon>Pseudomonadota</taxon>
        <taxon>Alphaproteobacteria</taxon>
        <taxon>Rhodobacterales</taxon>
        <taxon>Paracoccaceae</taxon>
        <taxon>Gemmobacter</taxon>
    </lineage>
</organism>
<dbReference type="InterPro" id="IPR001343">
    <property type="entry name" value="Hemolysn_Ca-bd"/>
</dbReference>
<dbReference type="Proteomes" id="UP001431963">
    <property type="component" value="Unassembled WGS sequence"/>
</dbReference>
<dbReference type="SUPFAM" id="SSF51445">
    <property type="entry name" value="(Trans)glycosidases"/>
    <property type="match status" value="1"/>
</dbReference>
<dbReference type="PANTHER" id="PTHR38340:SF1">
    <property type="entry name" value="S-LAYER PROTEIN"/>
    <property type="match status" value="1"/>
</dbReference>
<reference evidence="3" key="1">
    <citation type="submission" date="2024-02" db="EMBL/GenBank/DDBJ databases">
        <title>Genome sequences of strain Gemmobacter sp. JM10B15.</title>
        <authorList>
            <person name="Zhang M."/>
        </authorList>
    </citation>
    <scope>NUCLEOTIDE SEQUENCE</scope>
    <source>
        <strain evidence="3">JM10B15</strain>
    </source>
</reference>
<evidence type="ECO:0000256" key="1">
    <source>
        <dbReference type="ARBA" id="ARBA00004613"/>
    </source>
</evidence>
<dbReference type="InterPro" id="IPR018511">
    <property type="entry name" value="Hemolysin-typ_Ca-bd_CS"/>
</dbReference>
<dbReference type="PROSITE" id="PS00330">
    <property type="entry name" value="HEMOLYSIN_CALCIUM"/>
    <property type="match status" value="1"/>
</dbReference>
<comment type="subcellular location">
    <subcellularLocation>
        <location evidence="1">Secreted</location>
    </subcellularLocation>
</comment>
<dbReference type="Gene3D" id="2.150.10.10">
    <property type="entry name" value="Serralysin-like metalloprotease, C-terminal"/>
    <property type="match status" value="3"/>
</dbReference>
<dbReference type="PRINTS" id="PR00313">
    <property type="entry name" value="CABNDNGRPT"/>
</dbReference>
<dbReference type="EMBL" id="JBALHR010000032">
    <property type="protein sequence ID" value="MEH7830524.1"/>
    <property type="molecule type" value="Genomic_DNA"/>
</dbReference>
<name>A0ABU8C0N9_9RHOB</name>
<evidence type="ECO:0000313" key="3">
    <source>
        <dbReference type="EMBL" id="MEH7830524.1"/>
    </source>
</evidence>